<dbReference type="GO" id="GO:0000149">
    <property type="term" value="F:SNARE binding"/>
    <property type="evidence" value="ECO:0007669"/>
    <property type="project" value="TreeGrafter"/>
</dbReference>
<name>A0AAN7X912_ELEMC</name>
<dbReference type="InterPro" id="IPR010326">
    <property type="entry name" value="EXOC3/Sec6"/>
</dbReference>
<dbReference type="PANTHER" id="PTHR21292">
    <property type="entry name" value="EXOCYST COMPLEX COMPONENT SEC6-RELATED"/>
    <property type="match status" value="1"/>
</dbReference>
<sequence length="664" mass="75995">MCLTLRGCSPRGRRRAIERFSGCWTSIFSRETMRTETGGIRNLLPRKKWFGFGSRGQPEPPAVNNNISTLTDGASLLPAEEPQPVILTYEQMLEEKRLYEAGHLLIEREEHLFGMLKESDALKHHEEQVNKLAADRKVLQDLVLQTLGQSLCLEEDSYAGLSSAVKAVMQEEGQDLLWKHRDLTPPAWRPSEWMKLHDSTLLSLVKERMENPSSPSAYQGKLTTIQKDITNMGRQLKEDLLSVVDGVKGCYPKEMGICNFYFKLYHQSLSTSLLNIADFGLVETDRAFLLRWVNEYYPEILAKPQLASEIDIGSLGKLLPEDMLKSLEDEHLSNQQGELATIIGRVLDEAREKWNKGEEPQKEDGCFFSPVAYDIIQLINGRVTACTKVLGDPLKAQRITCLITKDLMDSYKRFQSDVIKQNKANSRSFIKANLDCLKQFSEVLNKQHLFTENVREKCLHVLTEMKRSAHTYLLQPVHEHLKPQYRKLGTSDWLHKGQFKELLDDIKNEVQDLQGSTESCHKELIGQLEQEVTAEYVRRLLKGKVKLKDKNQQLEAYQTVKDNAESLHHLFVQMGSEDDWLKEILIKIAEMLKLQDLPAIQMQVVSLGHAYPDLSEKHVLALLKLKTNLTKADRKTVTDILLDTLKEMGNNTPPRPFFSLFQVR</sequence>
<dbReference type="AlphaFoldDB" id="A0AAN7X912"/>
<comment type="caution">
    <text evidence="2">The sequence shown here is derived from an EMBL/GenBank/DDBJ whole genome shotgun (WGS) entry which is preliminary data.</text>
</comment>
<evidence type="ECO:0000256" key="1">
    <source>
        <dbReference type="ARBA" id="ARBA00009447"/>
    </source>
</evidence>
<dbReference type="Gene3D" id="1.10.357.70">
    <property type="entry name" value="Exocyst complex component Sec6, C-terminal domain"/>
    <property type="match status" value="1"/>
</dbReference>
<dbReference type="Proteomes" id="UP001346869">
    <property type="component" value="Unassembled WGS sequence"/>
</dbReference>
<reference evidence="2 3" key="2">
    <citation type="journal article" date="2023" name="Mol. Biol. Evol.">
        <title>Genomics of Secondarily Temperate Adaptation in the Only Non-Antarctic Icefish.</title>
        <authorList>
            <person name="Rivera-Colon A.G."/>
            <person name="Rayamajhi N."/>
            <person name="Minhas B.F."/>
            <person name="Madrigal G."/>
            <person name="Bilyk K.T."/>
            <person name="Yoon V."/>
            <person name="Hune M."/>
            <person name="Gregory S."/>
            <person name="Cheng C.H.C."/>
            <person name="Catchen J.M."/>
        </authorList>
    </citation>
    <scope>NUCLEOTIDE SEQUENCE [LARGE SCALE GENOMIC DNA]</scope>
    <source>
        <strain evidence="2">JMC-PN-2008</strain>
    </source>
</reference>
<dbReference type="PANTHER" id="PTHR21292:SF4">
    <property type="entry name" value="TUMOR NECROSIS FACTOR ALPHA-INDUCED PROTEIN 2"/>
    <property type="match status" value="1"/>
</dbReference>
<dbReference type="InterPro" id="IPR042532">
    <property type="entry name" value="EXOC3/Sec6_C"/>
</dbReference>
<dbReference type="EMBL" id="JAUZQC010000016">
    <property type="protein sequence ID" value="KAK5857810.1"/>
    <property type="molecule type" value="Genomic_DNA"/>
</dbReference>
<accession>A0AAN7X912</accession>
<evidence type="ECO:0000313" key="2">
    <source>
        <dbReference type="EMBL" id="KAK5857810.1"/>
    </source>
</evidence>
<dbReference type="Pfam" id="PF06046">
    <property type="entry name" value="Sec6"/>
    <property type="match status" value="1"/>
</dbReference>
<dbReference type="GO" id="GO:0000145">
    <property type="term" value="C:exocyst"/>
    <property type="evidence" value="ECO:0007669"/>
    <property type="project" value="InterPro"/>
</dbReference>
<dbReference type="GO" id="GO:0006887">
    <property type="term" value="P:exocytosis"/>
    <property type="evidence" value="ECO:0007669"/>
    <property type="project" value="InterPro"/>
</dbReference>
<gene>
    <name evidence="2" type="ORF">PBY51_011030</name>
</gene>
<proteinExistence type="inferred from homology"/>
<organism evidence="2 3">
    <name type="scientific">Eleginops maclovinus</name>
    <name type="common">Patagonian blennie</name>
    <name type="synonym">Eleginus maclovinus</name>
    <dbReference type="NCBI Taxonomy" id="56733"/>
    <lineage>
        <taxon>Eukaryota</taxon>
        <taxon>Metazoa</taxon>
        <taxon>Chordata</taxon>
        <taxon>Craniata</taxon>
        <taxon>Vertebrata</taxon>
        <taxon>Euteleostomi</taxon>
        <taxon>Actinopterygii</taxon>
        <taxon>Neopterygii</taxon>
        <taxon>Teleostei</taxon>
        <taxon>Neoteleostei</taxon>
        <taxon>Acanthomorphata</taxon>
        <taxon>Eupercaria</taxon>
        <taxon>Perciformes</taxon>
        <taxon>Notothenioidei</taxon>
        <taxon>Eleginopidae</taxon>
        <taxon>Eleginops</taxon>
    </lineage>
</organism>
<reference evidence="2 3" key="1">
    <citation type="journal article" date="2023" name="Genes (Basel)">
        <title>Chromosome-Level Genome Assembly and Circadian Gene Repertoire of the Patagonia Blennie Eleginops maclovinus-The Closest Ancestral Proxy of Antarctic Cryonotothenioids.</title>
        <authorList>
            <person name="Cheng C.C."/>
            <person name="Rivera-Colon A.G."/>
            <person name="Minhas B.F."/>
            <person name="Wilson L."/>
            <person name="Rayamajhi N."/>
            <person name="Vargas-Chacoff L."/>
            <person name="Catchen J.M."/>
        </authorList>
    </citation>
    <scope>NUCLEOTIDE SEQUENCE [LARGE SCALE GENOMIC DNA]</scope>
    <source>
        <strain evidence="2">JMC-PN-2008</strain>
    </source>
</reference>
<comment type="similarity">
    <text evidence="1">Belongs to the SEC6 family.</text>
</comment>
<protein>
    <recommendedName>
        <fullName evidence="4">Tumor necrosis factor alpha-induced protein 2</fullName>
    </recommendedName>
</protein>
<evidence type="ECO:0008006" key="4">
    <source>
        <dbReference type="Google" id="ProtNLM"/>
    </source>
</evidence>
<dbReference type="GO" id="GO:0051601">
    <property type="term" value="P:exocyst localization"/>
    <property type="evidence" value="ECO:0007669"/>
    <property type="project" value="TreeGrafter"/>
</dbReference>
<keyword evidence="3" id="KW-1185">Reference proteome</keyword>
<evidence type="ECO:0000313" key="3">
    <source>
        <dbReference type="Proteomes" id="UP001346869"/>
    </source>
</evidence>